<dbReference type="CDD" id="cd00081">
    <property type="entry name" value="Hint"/>
    <property type="match status" value="1"/>
</dbReference>
<protein>
    <submittedName>
        <fullName evidence="3">Hint domain</fullName>
    </submittedName>
</protein>
<gene>
    <name evidence="3" type="ORF">DEALK_12670</name>
</gene>
<reference evidence="3 4" key="1">
    <citation type="submission" date="2015-06" db="EMBL/GenBank/DDBJ databases">
        <title>Genome sequence of the organohalide-respiring Dehalogenimonas alkenigignens type strain (IP3-3T).</title>
        <authorList>
            <person name="Key T.A."/>
            <person name="Richmond D.P."/>
            <person name="Bowman K.S."/>
            <person name="Cho Y.-J."/>
            <person name="Chun J."/>
            <person name="da Costa M.S."/>
            <person name="Rainey F.A."/>
            <person name="Moe W.M."/>
        </authorList>
    </citation>
    <scope>NUCLEOTIDE SEQUENCE [LARGE SCALE GENOMIC DNA]</scope>
    <source>
        <strain evidence="3 4">IP3-3</strain>
    </source>
</reference>
<evidence type="ECO:0000313" key="3">
    <source>
        <dbReference type="EMBL" id="KTB48421.1"/>
    </source>
</evidence>
<dbReference type="InterPro" id="IPR006141">
    <property type="entry name" value="Intein_N"/>
</dbReference>
<organism evidence="3 4">
    <name type="scientific">Dehalogenimonas alkenigignens</name>
    <dbReference type="NCBI Taxonomy" id="1217799"/>
    <lineage>
        <taxon>Bacteria</taxon>
        <taxon>Bacillati</taxon>
        <taxon>Chloroflexota</taxon>
        <taxon>Dehalococcoidia</taxon>
        <taxon>Dehalococcoidales</taxon>
        <taxon>Dehalococcoidaceae</taxon>
        <taxon>Dehalogenimonas</taxon>
    </lineage>
</organism>
<dbReference type="STRING" id="1217799.DEALK_12670"/>
<evidence type="ECO:0000259" key="2">
    <source>
        <dbReference type="Pfam" id="PF13403"/>
    </source>
</evidence>
<dbReference type="AlphaFoldDB" id="A0A0W0GIN9"/>
<dbReference type="PROSITE" id="PS51257">
    <property type="entry name" value="PROKAR_LIPOPROTEIN"/>
    <property type="match status" value="1"/>
</dbReference>
<feature type="signal peptide" evidence="1">
    <location>
        <begin position="1"/>
        <end position="20"/>
    </location>
</feature>
<evidence type="ECO:0000256" key="1">
    <source>
        <dbReference type="SAM" id="SignalP"/>
    </source>
</evidence>
<name>A0A0W0GIN9_9CHLR</name>
<dbReference type="Proteomes" id="UP000053947">
    <property type="component" value="Unassembled WGS sequence"/>
</dbReference>
<dbReference type="PROSITE" id="PS50817">
    <property type="entry name" value="INTEIN_N_TER"/>
    <property type="match status" value="1"/>
</dbReference>
<dbReference type="InterPro" id="IPR036844">
    <property type="entry name" value="Hint_dom_sf"/>
</dbReference>
<evidence type="ECO:0000313" key="4">
    <source>
        <dbReference type="Proteomes" id="UP000053947"/>
    </source>
</evidence>
<feature type="domain" description="Hedgehog/Intein (Hint)" evidence="2">
    <location>
        <begin position="163"/>
        <end position="200"/>
    </location>
</feature>
<sequence>MKRTLLVALTAILMTGAASCADPPPSPTTLTPTELRYRLLDAFPDFFWCDPDFFPIGSLERELQNALNQFEGIRSNAEEFDAIVKRIGLKQKLNYTSEEQLLVYRQHKLLNLAIVEFLPASHGFNFVILVGQEGQGERISGIIATDGRTSVTRREPSYNTCPICLAQGTLVGTPNGLVAVEDLAVGMEVWTLGDNNQRVAAPILEIGMTPAPAFFKLLKFTLADGRSLTVSAGHPAINGDVLGEFDDGDVLDGSVIVGIQVISYHGKTYDILPAGTTGYYWADGILLASTLKDQTPPVS</sequence>
<dbReference type="Gene3D" id="2.170.16.10">
    <property type="entry name" value="Hedgehog/Intein (Hint) domain"/>
    <property type="match status" value="1"/>
</dbReference>
<keyword evidence="1" id="KW-0732">Signal</keyword>
<keyword evidence="4" id="KW-1185">Reference proteome</keyword>
<dbReference type="GO" id="GO:0016539">
    <property type="term" value="P:intein-mediated protein splicing"/>
    <property type="evidence" value="ECO:0007669"/>
    <property type="project" value="InterPro"/>
</dbReference>
<dbReference type="Pfam" id="PF13403">
    <property type="entry name" value="Hint_2"/>
    <property type="match status" value="1"/>
</dbReference>
<dbReference type="RefSeq" id="WP_116632730.1">
    <property type="nucleotide sequence ID" value="NZ_KQ758903.1"/>
</dbReference>
<dbReference type="OrthoDB" id="152849at2"/>
<feature type="chain" id="PRO_5006902677" evidence="1">
    <location>
        <begin position="21"/>
        <end position="299"/>
    </location>
</feature>
<dbReference type="EMBL" id="LFDV01000002">
    <property type="protein sequence ID" value="KTB48421.1"/>
    <property type="molecule type" value="Genomic_DNA"/>
</dbReference>
<proteinExistence type="predicted"/>
<comment type="caution">
    <text evidence="3">The sequence shown here is derived from an EMBL/GenBank/DDBJ whole genome shotgun (WGS) entry which is preliminary data.</text>
</comment>
<dbReference type="InterPro" id="IPR028992">
    <property type="entry name" value="Hedgehog/Intein_dom"/>
</dbReference>
<dbReference type="SUPFAM" id="SSF51294">
    <property type="entry name" value="Hedgehog/intein (Hint) domain"/>
    <property type="match status" value="1"/>
</dbReference>
<accession>A0A0W0GIN9</accession>